<evidence type="ECO:0000256" key="1">
    <source>
        <dbReference type="ARBA" id="ARBA00004123"/>
    </source>
</evidence>
<organism evidence="6 7">
    <name type="scientific">Dendrobium catenatum</name>
    <dbReference type="NCBI Taxonomy" id="906689"/>
    <lineage>
        <taxon>Eukaryota</taxon>
        <taxon>Viridiplantae</taxon>
        <taxon>Streptophyta</taxon>
        <taxon>Embryophyta</taxon>
        <taxon>Tracheophyta</taxon>
        <taxon>Spermatophyta</taxon>
        <taxon>Magnoliopsida</taxon>
        <taxon>Liliopsida</taxon>
        <taxon>Asparagales</taxon>
        <taxon>Orchidaceae</taxon>
        <taxon>Epidendroideae</taxon>
        <taxon>Malaxideae</taxon>
        <taxon>Dendrobiinae</taxon>
        <taxon>Dendrobium</taxon>
    </lineage>
</organism>
<dbReference type="GO" id="GO:0000785">
    <property type="term" value="C:chromatin"/>
    <property type="evidence" value="ECO:0007669"/>
    <property type="project" value="TreeGrafter"/>
</dbReference>
<dbReference type="PANTHER" id="PTHR12549:SF11">
    <property type="entry name" value="LYSINE-SPECIFIC DEMETHYLASE JMJ25"/>
    <property type="match status" value="1"/>
</dbReference>
<protein>
    <submittedName>
        <fullName evidence="6">Lysine-specific demethylase 3</fullName>
    </submittedName>
</protein>
<dbReference type="GO" id="GO:0032259">
    <property type="term" value="P:methylation"/>
    <property type="evidence" value="ECO:0007669"/>
    <property type="project" value="UniProtKB-KW"/>
</dbReference>
<evidence type="ECO:0000256" key="4">
    <source>
        <dbReference type="ARBA" id="ARBA00023242"/>
    </source>
</evidence>
<keyword evidence="6" id="KW-0489">Methyltransferase</keyword>
<evidence type="ECO:0000313" key="6">
    <source>
        <dbReference type="EMBL" id="PKU71038.1"/>
    </source>
</evidence>
<feature type="compositionally biased region" description="Acidic residues" evidence="5">
    <location>
        <begin position="71"/>
        <end position="83"/>
    </location>
</feature>
<dbReference type="Proteomes" id="UP000233837">
    <property type="component" value="Unassembled WGS sequence"/>
</dbReference>
<reference evidence="6 7" key="2">
    <citation type="journal article" date="2017" name="Nature">
        <title>The Apostasia genome and the evolution of orchids.</title>
        <authorList>
            <person name="Zhang G.Q."/>
            <person name="Liu K.W."/>
            <person name="Li Z."/>
            <person name="Lohaus R."/>
            <person name="Hsiao Y.Y."/>
            <person name="Niu S.C."/>
            <person name="Wang J.Y."/>
            <person name="Lin Y.C."/>
            <person name="Xu Q."/>
            <person name="Chen L.J."/>
            <person name="Yoshida K."/>
            <person name="Fujiwara S."/>
            <person name="Wang Z.W."/>
            <person name="Zhang Y.Q."/>
            <person name="Mitsuda N."/>
            <person name="Wang M."/>
            <person name="Liu G.H."/>
            <person name="Pecoraro L."/>
            <person name="Huang H.X."/>
            <person name="Xiao X.J."/>
            <person name="Lin M."/>
            <person name="Wu X.Y."/>
            <person name="Wu W.L."/>
            <person name="Chen Y.Y."/>
            <person name="Chang S.B."/>
            <person name="Sakamoto S."/>
            <person name="Ohme-Takagi M."/>
            <person name="Yagi M."/>
            <person name="Zeng S.J."/>
            <person name="Shen C.Y."/>
            <person name="Yeh C.M."/>
            <person name="Luo Y.B."/>
            <person name="Tsai W.C."/>
            <person name="Van de Peer Y."/>
            <person name="Liu Z.J."/>
        </authorList>
    </citation>
    <scope>NUCLEOTIDE SEQUENCE [LARGE SCALE GENOMIC DNA]</scope>
    <source>
        <tissue evidence="6">The whole plant</tissue>
    </source>
</reference>
<dbReference type="Gene3D" id="2.60.120.650">
    <property type="entry name" value="Cupin"/>
    <property type="match status" value="1"/>
</dbReference>
<dbReference type="GO" id="GO:0031490">
    <property type="term" value="F:chromatin DNA binding"/>
    <property type="evidence" value="ECO:0007669"/>
    <property type="project" value="TreeGrafter"/>
</dbReference>
<evidence type="ECO:0000256" key="3">
    <source>
        <dbReference type="ARBA" id="ARBA00022723"/>
    </source>
</evidence>
<reference evidence="6 7" key="1">
    <citation type="journal article" date="2016" name="Sci. Rep.">
        <title>The Dendrobium catenatum Lindl. genome sequence provides insights into polysaccharide synthase, floral development and adaptive evolution.</title>
        <authorList>
            <person name="Zhang G.Q."/>
            <person name="Xu Q."/>
            <person name="Bian C."/>
            <person name="Tsai W.C."/>
            <person name="Yeh C.M."/>
            <person name="Liu K.W."/>
            <person name="Yoshida K."/>
            <person name="Zhang L.S."/>
            <person name="Chang S.B."/>
            <person name="Chen F."/>
            <person name="Shi Y."/>
            <person name="Su Y.Y."/>
            <person name="Zhang Y.Q."/>
            <person name="Chen L.J."/>
            <person name="Yin Y."/>
            <person name="Lin M."/>
            <person name="Huang H."/>
            <person name="Deng H."/>
            <person name="Wang Z.W."/>
            <person name="Zhu S.L."/>
            <person name="Zhao X."/>
            <person name="Deng C."/>
            <person name="Niu S.C."/>
            <person name="Huang J."/>
            <person name="Wang M."/>
            <person name="Liu G.H."/>
            <person name="Yang H.J."/>
            <person name="Xiao X.J."/>
            <person name="Hsiao Y.Y."/>
            <person name="Wu W.L."/>
            <person name="Chen Y.Y."/>
            <person name="Mitsuda N."/>
            <person name="Ohme-Takagi M."/>
            <person name="Luo Y.B."/>
            <person name="Van de Peer Y."/>
            <person name="Liu Z.J."/>
        </authorList>
    </citation>
    <scope>NUCLEOTIDE SEQUENCE [LARGE SCALE GENOMIC DNA]</scope>
    <source>
        <tissue evidence="6">The whole plant</tissue>
    </source>
</reference>
<proteinExistence type="inferred from homology"/>
<name>A0A2I0W5U7_9ASPA</name>
<evidence type="ECO:0000256" key="2">
    <source>
        <dbReference type="ARBA" id="ARBA00006801"/>
    </source>
</evidence>
<keyword evidence="6" id="KW-0808">Transferase</keyword>
<keyword evidence="7" id="KW-1185">Reference proteome</keyword>
<accession>A0A2I0W5U7</accession>
<dbReference type="GO" id="GO:0032454">
    <property type="term" value="F:histone H3K9 demethylase activity"/>
    <property type="evidence" value="ECO:0007669"/>
    <property type="project" value="InterPro"/>
</dbReference>
<comment type="subcellular location">
    <subcellularLocation>
        <location evidence="1">Nucleus</location>
    </subcellularLocation>
</comment>
<evidence type="ECO:0000313" key="7">
    <source>
        <dbReference type="Proteomes" id="UP000233837"/>
    </source>
</evidence>
<dbReference type="GO" id="GO:0003712">
    <property type="term" value="F:transcription coregulator activity"/>
    <property type="evidence" value="ECO:0007669"/>
    <property type="project" value="TreeGrafter"/>
</dbReference>
<feature type="compositionally biased region" description="Acidic residues" evidence="5">
    <location>
        <begin position="405"/>
        <end position="416"/>
    </location>
</feature>
<dbReference type="EMBL" id="KZ502897">
    <property type="protein sequence ID" value="PKU71038.1"/>
    <property type="molecule type" value="Genomic_DNA"/>
</dbReference>
<dbReference type="PANTHER" id="PTHR12549">
    <property type="entry name" value="JMJC DOMAIN-CONTAINING HISTONE DEMETHYLATION PROTEIN"/>
    <property type="match status" value="1"/>
</dbReference>
<comment type="similarity">
    <text evidence="2">Belongs to the JARID1 histone demethylase family.</text>
</comment>
<gene>
    <name evidence="6" type="ORF">MA16_Dca018656</name>
</gene>
<dbReference type="GO" id="GO:0006357">
    <property type="term" value="P:regulation of transcription by RNA polymerase II"/>
    <property type="evidence" value="ECO:0007669"/>
    <property type="project" value="TreeGrafter"/>
</dbReference>
<dbReference type="GO" id="GO:0000118">
    <property type="term" value="C:histone deacetylase complex"/>
    <property type="evidence" value="ECO:0007669"/>
    <property type="project" value="TreeGrafter"/>
</dbReference>
<evidence type="ECO:0000256" key="5">
    <source>
        <dbReference type="SAM" id="MobiDB-lite"/>
    </source>
</evidence>
<feature type="compositionally biased region" description="Basic and acidic residues" evidence="5">
    <location>
        <begin position="53"/>
        <end position="70"/>
    </location>
</feature>
<keyword evidence="3" id="KW-0479">Metal-binding</keyword>
<keyword evidence="4" id="KW-0539">Nucleus</keyword>
<dbReference type="InterPro" id="IPR045109">
    <property type="entry name" value="LSDs-like"/>
</dbReference>
<dbReference type="GO" id="GO:0046872">
    <property type="term" value="F:metal ion binding"/>
    <property type="evidence" value="ECO:0007669"/>
    <property type="project" value="UniProtKB-KW"/>
</dbReference>
<sequence length="446" mass="49168">MSDPGSGGSEVLSEFFRTSNDSELGKKKTEDSSFVSNGNGKVEPEEGNGSGSKMEDLRHGDGLSDTKCAEDEYQGEFKEEESDGGIEIEAPVAKRKRKASLEFEEKHDQMTSSSHRDEVNVGTGIASSVKNQKRKAPINSDYEKNQGTKTKLLSGEDALMCHQCQKNDKGAVVRCMACQRKRNYCSSSIADFHRNCSSCAYDLCLSCCRGLREGSLPGHSSQCGVNTDIPEDLLNAHCNGEQLLMVVFLVHLKYWVVVVVLFCSSSIFFQKIFELEEKANGIVGLKSSELTESHENSGVCPCFCVSGKIDSHSGSLRKAASREGCEDNLLFCPSARCIPGGELEHFQKHWAKGEPVIVRDVLDLSSGLSWEPMVMWCALREKKVRKCTEDEYQGEFAAPAKAIKEEEEEEEEEDGGIEIVASVGKQKRKGSLEFKEKQDQVMSSSI</sequence>
<feature type="region of interest" description="Disordered" evidence="5">
    <location>
        <begin position="1"/>
        <end position="83"/>
    </location>
</feature>
<dbReference type="GO" id="GO:0008168">
    <property type="term" value="F:methyltransferase activity"/>
    <property type="evidence" value="ECO:0007669"/>
    <property type="project" value="UniProtKB-KW"/>
</dbReference>
<feature type="region of interest" description="Disordered" evidence="5">
    <location>
        <begin position="398"/>
        <end position="429"/>
    </location>
</feature>
<dbReference type="AlphaFoldDB" id="A0A2I0W5U7"/>